<dbReference type="PANTHER" id="PTHR12143:SF19">
    <property type="entry name" value="PEPTIDE-N(4)-(N-ACETYL-BETA-GLUCOSAMINYL)ASPARAGINE AMIDASE"/>
    <property type="match status" value="1"/>
</dbReference>
<proteinExistence type="predicted"/>
<feature type="domain" description="Rad4/PNGase transglutaminase-like fold" evidence="2">
    <location>
        <begin position="359"/>
        <end position="446"/>
    </location>
</feature>
<evidence type="ECO:0000313" key="4">
    <source>
        <dbReference type="Proteomes" id="UP000193920"/>
    </source>
</evidence>
<dbReference type="GO" id="GO:0005634">
    <property type="term" value="C:nucleus"/>
    <property type="evidence" value="ECO:0007669"/>
    <property type="project" value="TreeGrafter"/>
</dbReference>
<protein>
    <recommendedName>
        <fullName evidence="2">Rad4/PNGase transglutaminase-like fold domain-containing protein</fullName>
    </recommendedName>
</protein>
<name>A0A1Y2BY41_9FUNG</name>
<evidence type="ECO:0000259" key="2">
    <source>
        <dbReference type="Pfam" id="PF03835"/>
    </source>
</evidence>
<dbReference type="GO" id="GO:0006516">
    <property type="term" value="P:glycoprotein catabolic process"/>
    <property type="evidence" value="ECO:0007669"/>
    <property type="project" value="TreeGrafter"/>
</dbReference>
<feature type="compositionally biased region" description="Basic and acidic residues" evidence="1">
    <location>
        <begin position="477"/>
        <end position="497"/>
    </location>
</feature>
<dbReference type="PANTHER" id="PTHR12143">
    <property type="entry name" value="PEPTIDE N-GLYCANASE PNGASE -RELATED"/>
    <property type="match status" value="1"/>
</dbReference>
<dbReference type="Gene3D" id="3.10.620.30">
    <property type="match status" value="2"/>
</dbReference>
<gene>
    <name evidence="3" type="ORF">LY90DRAFT_704256</name>
</gene>
<keyword evidence="4" id="KW-1185">Reference proteome</keyword>
<dbReference type="Proteomes" id="UP000193920">
    <property type="component" value="Unassembled WGS sequence"/>
</dbReference>
<accession>A0A1Y2BY41</accession>
<feature type="region of interest" description="Disordered" evidence="1">
    <location>
        <begin position="458"/>
        <end position="497"/>
    </location>
</feature>
<dbReference type="EMBL" id="MCOG01000131">
    <property type="protein sequence ID" value="ORY39690.1"/>
    <property type="molecule type" value="Genomic_DNA"/>
</dbReference>
<dbReference type="OrthoDB" id="409136at2759"/>
<dbReference type="InterPro" id="IPR050883">
    <property type="entry name" value="PNGase"/>
</dbReference>
<evidence type="ECO:0000313" key="3">
    <source>
        <dbReference type="EMBL" id="ORY39690.1"/>
    </source>
</evidence>
<dbReference type="InterPro" id="IPR018325">
    <property type="entry name" value="Rad4/PNGase_transGLS-fold"/>
</dbReference>
<dbReference type="GO" id="GO:0000224">
    <property type="term" value="F:peptide-N4-(N-acetyl-beta-glucosaminyl)asparagine amidase activity"/>
    <property type="evidence" value="ECO:0007669"/>
    <property type="project" value="TreeGrafter"/>
</dbReference>
<dbReference type="GO" id="GO:0005829">
    <property type="term" value="C:cytosol"/>
    <property type="evidence" value="ECO:0007669"/>
    <property type="project" value="TreeGrafter"/>
</dbReference>
<dbReference type="Gene3D" id="2.20.25.10">
    <property type="match status" value="1"/>
</dbReference>
<comment type="caution">
    <text evidence="3">The sequence shown here is derived from an EMBL/GenBank/DDBJ whole genome shotgun (WGS) entry which is preliminary data.</text>
</comment>
<dbReference type="AlphaFoldDB" id="A0A1Y2BY41"/>
<dbReference type="SUPFAM" id="SSF54001">
    <property type="entry name" value="Cysteine proteinases"/>
    <property type="match status" value="1"/>
</dbReference>
<dbReference type="Pfam" id="PF03835">
    <property type="entry name" value="Rad4"/>
    <property type="match status" value="1"/>
</dbReference>
<sequence>MDDPSIELSFRIYYEDTETPIVFDSEGTIKDFKEFTCLCLNCNSSDIIIFLESFGQIDIEELLELPLSILELKSKNDHTYKLFYLNKTRIEQLIKYNSFCTQKIFSLDECLSNTSMSQYGLRLKNKENKIVCLACAKFCHQDVLSLLENFTEENFVCECSKISGNECTFDTCELTYIFGNEEENKSLKNEIIQKCKKALEECTSEFKGKIEKQKLEEIKQKTLLRDFNFEDSIKSNMKLILNYKDPDTQKKIKEIIPKRKENLTSKEYVKELLHWYKNEFFTWCNKPKCPLCNSDKDISGVGTYASNEEEKQYQSYRTEVYSCQGCGGNEVRFPRYNSPLKLLETKTGRCGEFINNYEDHVWNEFYNEEEKRWIHIDSCEEAYDTPLVYEQGWGRVMTFIVATSDEEIVDVTPRYVKDWTIVKERRSDTMENSLKSVINQINNDLYKNLSEEEKDKLKERRIKEKEEFDTKTGIVSEEEKLPRQSGSEEWKKERGEI</sequence>
<evidence type="ECO:0000256" key="1">
    <source>
        <dbReference type="SAM" id="MobiDB-lite"/>
    </source>
</evidence>
<organism evidence="3 4">
    <name type="scientific">Neocallimastix californiae</name>
    <dbReference type="NCBI Taxonomy" id="1754190"/>
    <lineage>
        <taxon>Eukaryota</taxon>
        <taxon>Fungi</taxon>
        <taxon>Fungi incertae sedis</taxon>
        <taxon>Chytridiomycota</taxon>
        <taxon>Chytridiomycota incertae sedis</taxon>
        <taxon>Neocallimastigomycetes</taxon>
        <taxon>Neocallimastigales</taxon>
        <taxon>Neocallimastigaceae</taxon>
        <taxon>Neocallimastix</taxon>
    </lineage>
</organism>
<feature type="compositionally biased region" description="Basic and acidic residues" evidence="1">
    <location>
        <begin position="458"/>
        <end position="470"/>
    </location>
</feature>
<reference evidence="3 4" key="1">
    <citation type="submission" date="2016-08" db="EMBL/GenBank/DDBJ databases">
        <title>A Parts List for Fungal Cellulosomes Revealed by Comparative Genomics.</title>
        <authorList>
            <consortium name="DOE Joint Genome Institute"/>
            <person name="Haitjema C.H."/>
            <person name="Gilmore S.P."/>
            <person name="Henske J.K."/>
            <person name="Solomon K.V."/>
            <person name="De Groot R."/>
            <person name="Kuo A."/>
            <person name="Mondo S.J."/>
            <person name="Salamov A.A."/>
            <person name="Labutti K."/>
            <person name="Zhao Z."/>
            <person name="Chiniquy J."/>
            <person name="Barry K."/>
            <person name="Brewer H.M."/>
            <person name="Purvine S.O."/>
            <person name="Wright A.T."/>
            <person name="Boxma B."/>
            <person name="Van Alen T."/>
            <person name="Hackstein J.H."/>
            <person name="Baker S.E."/>
            <person name="Grigoriev I.V."/>
            <person name="O'Malley M.A."/>
        </authorList>
    </citation>
    <scope>NUCLEOTIDE SEQUENCE [LARGE SCALE GENOMIC DNA]</scope>
    <source>
        <strain evidence="3 4">G1</strain>
    </source>
</reference>
<dbReference type="STRING" id="1754190.A0A1Y2BY41"/>
<dbReference type="InterPro" id="IPR038765">
    <property type="entry name" value="Papain-like_cys_pep_sf"/>
</dbReference>